<dbReference type="RefSeq" id="WP_182513603.1">
    <property type="nucleotide sequence ID" value="NZ_JACJIQ010000012.1"/>
</dbReference>
<name>A0A839GKN1_9BACT</name>
<evidence type="ECO:0000313" key="2">
    <source>
        <dbReference type="EMBL" id="MBA9078343.1"/>
    </source>
</evidence>
<comment type="caution">
    <text evidence="2">The sequence shown here is derived from an EMBL/GenBank/DDBJ whole genome shotgun (WGS) entry which is preliminary data.</text>
</comment>
<accession>A0A839GKN1</accession>
<gene>
    <name evidence="2" type="ORF">FHS90_003069</name>
</gene>
<organism evidence="2 3">
    <name type="scientific">Rufibacter quisquiliarum</name>
    <dbReference type="NCBI Taxonomy" id="1549639"/>
    <lineage>
        <taxon>Bacteria</taxon>
        <taxon>Pseudomonadati</taxon>
        <taxon>Bacteroidota</taxon>
        <taxon>Cytophagia</taxon>
        <taxon>Cytophagales</taxon>
        <taxon>Hymenobacteraceae</taxon>
        <taxon>Rufibacter</taxon>
    </lineage>
</organism>
<evidence type="ECO:0000259" key="1">
    <source>
        <dbReference type="Pfam" id="PF11860"/>
    </source>
</evidence>
<dbReference type="InterPro" id="IPR024408">
    <property type="entry name" value="Muramidase"/>
</dbReference>
<feature type="domain" description="N-acetylmuramidase" evidence="1">
    <location>
        <begin position="20"/>
        <end position="192"/>
    </location>
</feature>
<reference evidence="2 3" key="1">
    <citation type="submission" date="2020-08" db="EMBL/GenBank/DDBJ databases">
        <title>Genomic Encyclopedia of Type Strains, Phase IV (KMG-IV): sequencing the most valuable type-strain genomes for metagenomic binning, comparative biology and taxonomic classification.</title>
        <authorList>
            <person name="Goeker M."/>
        </authorList>
    </citation>
    <scope>NUCLEOTIDE SEQUENCE [LARGE SCALE GENOMIC DNA]</scope>
    <source>
        <strain evidence="2 3">DSM 29854</strain>
    </source>
</reference>
<protein>
    <recommendedName>
        <fullName evidence="1">N-acetylmuramidase domain-containing protein</fullName>
    </recommendedName>
</protein>
<dbReference type="Pfam" id="PF11860">
    <property type="entry name" value="Muramidase"/>
    <property type="match status" value="1"/>
</dbReference>
<keyword evidence="3" id="KW-1185">Reference proteome</keyword>
<dbReference type="Proteomes" id="UP000563094">
    <property type="component" value="Unassembled WGS sequence"/>
</dbReference>
<sequence>MKALSLIDYRLVSEQEGIGVAELRTIKQVESNGNGHLADGRPKILFEGHKFYLHLSKLPEVRKKAAKERPDLCFPKWSRAHYKGGVAEWDRLDAAIKYNREAALKSASWGAFQIMGEHYAVCGFSTVQEFVNSMFKEERYHLEAVCNFIKANPKMYRALLAHDWATFARLYNGAGYKANKYDEKLAAAFAKFSKE</sequence>
<dbReference type="AlphaFoldDB" id="A0A839GKN1"/>
<evidence type="ECO:0000313" key="3">
    <source>
        <dbReference type="Proteomes" id="UP000563094"/>
    </source>
</evidence>
<dbReference type="EMBL" id="JACJIQ010000012">
    <property type="protein sequence ID" value="MBA9078343.1"/>
    <property type="molecule type" value="Genomic_DNA"/>
</dbReference>
<proteinExistence type="predicted"/>